<dbReference type="CDD" id="cd02440">
    <property type="entry name" value="AdoMet_MTases"/>
    <property type="match status" value="1"/>
</dbReference>
<evidence type="ECO:0008006" key="5">
    <source>
        <dbReference type="Google" id="ProtNLM"/>
    </source>
</evidence>
<comment type="caution">
    <text evidence="3">The sequence shown here is derived from an EMBL/GenBank/DDBJ whole genome shotgun (WGS) entry which is preliminary data.</text>
</comment>
<sequence>MTDQGGANEAAIDRASDESASPSSMAHHTHAIFPDWGSSSDFDDSGLEELVTEYATSHPNHSTSSISEPDDDWRSLTSSIAQHSFENGRSKSLTSLARRYHQYRDSQPYPWPNDELDTAREEELHELFKELMGGRHFIAPIVEGPQRILDLGCGNGRWASEVAELFPGAEVVAMDISPIQPVFAPPNLTLRLADIETDWVGHMQSDLVHLERVAPYLRQPKELLAKILTNLRPGGWVELEDIQTEVFSDDATIPPENGCAYAAMLFNKSQREKFGFDLDTAWNMAEALRDAGFVNVRQVMYKTPIGPWPDHPRGKWVGYLLQSALRQVMEPLSLRPLQALGLSPSDISAVVHDFERDMSDTSLHLWMPMTITIGQKPPATT</sequence>
<dbReference type="PANTHER" id="PTHR43591">
    <property type="entry name" value="METHYLTRANSFERASE"/>
    <property type="match status" value="1"/>
</dbReference>
<feature type="region of interest" description="Disordered" evidence="2">
    <location>
        <begin position="1"/>
        <end position="27"/>
    </location>
</feature>
<dbReference type="EMBL" id="JAQQWP010000008">
    <property type="protein sequence ID" value="KAK8105721.1"/>
    <property type="molecule type" value="Genomic_DNA"/>
</dbReference>
<protein>
    <recommendedName>
        <fullName evidence="5">Methyltransferase domain-containing protein</fullName>
    </recommendedName>
</protein>
<dbReference type="Gene3D" id="3.40.50.150">
    <property type="entry name" value="Vaccinia Virus protein VP39"/>
    <property type="match status" value="1"/>
</dbReference>
<dbReference type="InterPro" id="IPR029063">
    <property type="entry name" value="SAM-dependent_MTases_sf"/>
</dbReference>
<keyword evidence="4" id="KW-1185">Reference proteome</keyword>
<reference evidence="3 4" key="1">
    <citation type="submission" date="2023-01" db="EMBL/GenBank/DDBJ databases">
        <title>Analysis of 21 Apiospora genomes using comparative genomics revels a genus with tremendous synthesis potential of carbohydrate active enzymes and secondary metabolites.</title>
        <authorList>
            <person name="Sorensen T."/>
        </authorList>
    </citation>
    <scope>NUCLEOTIDE SEQUENCE [LARGE SCALE GENOMIC DNA]</scope>
    <source>
        <strain evidence="3 4">CBS 117206</strain>
    </source>
</reference>
<evidence type="ECO:0000256" key="2">
    <source>
        <dbReference type="SAM" id="MobiDB-lite"/>
    </source>
</evidence>
<evidence type="ECO:0000313" key="3">
    <source>
        <dbReference type="EMBL" id="KAK8105721.1"/>
    </source>
</evidence>
<accession>A0AAW0QSL7</accession>
<gene>
    <name evidence="3" type="ORF">PG999_009080</name>
</gene>
<organism evidence="3 4">
    <name type="scientific">Apiospora kogelbergensis</name>
    <dbReference type="NCBI Taxonomy" id="1337665"/>
    <lineage>
        <taxon>Eukaryota</taxon>
        <taxon>Fungi</taxon>
        <taxon>Dikarya</taxon>
        <taxon>Ascomycota</taxon>
        <taxon>Pezizomycotina</taxon>
        <taxon>Sordariomycetes</taxon>
        <taxon>Xylariomycetidae</taxon>
        <taxon>Amphisphaeriales</taxon>
        <taxon>Apiosporaceae</taxon>
        <taxon>Apiospora</taxon>
    </lineage>
</organism>
<dbReference type="Proteomes" id="UP001392437">
    <property type="component" value="Unassembled WGS sequence"/>
</dbReference>
<evidence type="ECO:0000256" key="1">
    <source>
        <dbReference type="ARBA" id="ARBA00038158"/>
    </source>
</evidence>
<proteinExistence type="inferred from homology"/>
<dbReference type="GO" id="GO:0008168">
    <property type="term" value="F:methyltransferase activity"/>
    <property type="evidence" value="ECO:0007669"/>
    <property type="project" value="TreeGrafter"/>
</dbReference>
<name>A0AAW0QSL7_9PEZI</name>
<dbReference type="AlphaFoldDB" id="A0AAW0QSL7"/>
<comment type="similarity">
    <text evidence="1">Belongs to the methyltransferase superfamily. LaeA methyltransferase family.</text>
</comment>
<dbReference type="Pfam" id="PF13489">
    <property type="entry name" value="Methyltransf_23"/>
    <property type="match status" value="1"/>
</dbReference>
<dbReference type="PANTHER" id="PTHR43591:SF24">
    <property type="entry name" value="2-METHOXY-6-POLYPRENYL-1,4-BENZOQUINOL METHYLASE, MITOCHONDRIAL"/>
    <property type="match status" value="1"/>
</dbReference>
<evidence type="ECO:0000313" key="4">
    <source>
        <dbReference type="Proteomes" id="UP001392437"/>
    </source>
</evidence>
<dbReference type="SUPFAM" id="SSF53335">
    <property type="entry name" value="S-adenosyl-L-methionine-dependent methyltransferases"/>
    <property type="match status" value="1"/>
</dbReference>